<dbReference type="GO" id="GO:0005783">
    <property type="term" value="C:endoplasmic reticulum"/>
    <property type="evidence" value="ECO:0007669"/>
    <property type="project" value="TreeGrafter"/>
</dbReference>
<gene>
    <name evidence="8" type="ORF">AG1IA_07232</name>
</gene>
<dbReference type="GO" id="GO:0005524">
    <property type="term" value="F:ATP binding"/>
    <property type="evidence" value="ECO:0007669"/>
    <property type="project" value="UniProtKB-KW"/>
</dbReference>
<comment type="caution">
    <text evidence="8">The sequence shown here is derived from an EMBL/GenBank/DDBJ whole genome shotgun (WGS) entry which is preliminary data.</text>
</comment>
<feature type="domain" description="AMP-dependent synthetase/ligase" evidence="7">
    <location>
        <begin position="186"/>
        <end position="600"/>
    </location>
</feature>
<evidence type="ECO:0000256" key="1">
    <source>
        <dbReference type="ARBA" id="ARBA00006432"/>
    </source>
</evidence>
<keyword evidence="2" id="KW-0436">Ligase</keyword>
<keyword evidence="9" id="KW-1185">Reference proteome</keyword>
<evidence type="ECO:0000256" key="5">
    <source>
        <dbReference type="ARBA" id="ARBA00036813"/>
    </source>
</evidence>
<feature type="region of interest" description="Disordered" evidence="6">
    <location>
        <begin position="73"/>
        <end position="101"/>
    </location>
</feature>
<dbReference type="GO" id="GO:0005886">
    <property type="term" value="C:plasma membrane"/>
    <property type="evidence" value="ECO:0007669"/>
    <property type="project" value="TreeGrafter"/>
</dbReference>
<protein>
    <submittedName>
        <fullName evidence="8">Fatty acid activator Faa4</fullName>
    </submittedName>
</protein>
<evidence type="ECO:0000259" key="7">
    <source>
        <dbReference type="Pfam" id="PF00501"/>
    </source>
</evidence>
<dbReference type="InterPro" id="IPR042099">
    <property type="entry name" value="ANL_N_sf"/>
</dbReference>
<keyword evidence="3" id="KW-0547">Nucleotide-binding</keyword>
<evidence type="ECO:0000256" key="6">
    <source>
        <dbReference type="SAM" id="MobiDB-lite"/>
    </source>
</evidence>
<keyword evidence="4" id="KW-0067">ATP-binding</keyword>
<dbReference type="PANTHER" id="PTHR43272">
    <property type="entry name" value="LONG-CHAIN-FATTY-ACID--COA LIGASE"/>
    <property type="match status" value="1"/>
</dbReference>
<evidence type="ECO:0000256" key="2">
    <source>
        <dbReference type="ARBA" id="ARBA00022598"/>
    </source>
</evidence>
<dbReference type="PANTHER" id="PTHR43272:SF83">
    <property type="entry name" value="ACYL-COA SYNTHETASE LONG-CHAIN, ISOFORM J"/>
    <property type="match status" value="1"/>
</dbReference>
<dbReference type="InterPro" id="IPR020845">
    <property type="entry name" value="AMP-binding_CS"/>
</dbReference>
<name>L8WLE0_THACA</name>
<dbReference type="Gene3D" id="3.40.50.12780">
    <property type="entry name" value="N-terminal domain of ligase-like"/>
    <property type="match status" value="1"/>
</dbReference>
<evidence type="ECO:0000313" key="8">
    <source>
        <dbReference type="EMBL" id="ELU38745.1"/>
    </source>
</evidence>
<organism evidence="8 9">
    <name type="scientific">Thanatephorus cucumeris (strain AG1-IA)</name>
    <name type="common">Rice sheath blight fungus</name>
    <name type="synonym">Rhizoctonia solani</name>
    <dbReference type="NCBI Taxonomy" id="983506"/>
    <lineage>
        <taxon>Eukaryota</taxon>
        <taxon>Fungi</taxon>
        <taxon>Dikarya</taxon>
        <taxon>Basidiomycota</taxon>
        <taxon>Agaricomycotina</taxon>
        <taxon>Agaricomycetes</taxon>
        <taxon>Cantharellales</taxon>
        <taxon>Ceratobasidiaceae</taxon>
        <taxon>Rhizoctonia</taxon>
        <taxon>Rhizoctonia solani AG-1</taxon>
    </lineage>
</organism>
<dbReference type="InterPro" id="IPR000873">
    <property type="entry name" value="AMP-dep_synth/lig_dom"/>
</dbReference>
<sequence length="827" mass="89799">MHSLQDPELITPHDVQGTLSDVLNVPLASDAVWGPGQGLGQVVTRLGRGPQLLYIVIYCCLLGHDYKRGKTITSRRIPPPPNHNHPTTCSSMPNSKPGSVEVGAATNGESAVRRSWIHPDSLVDRPAEGINIIHDVLQYAARTHGSKQAIGWRNIEKIVEEEKEVTKNVGGKQVTEKKVWKYFQLSDYQYWSFVEFRDYCMEAARGLVVLGVEKGKVFNIYATDKWGGGDLRVNWQMMGHACAAIGTPIATAYDTLGESGLQHSLDEPECQGVFTNADLLPTLLGVLPKTPTVKLVVYDGKPSDKVLEDIKAVREGLTVLHLDDVRAKGRENPDVDTKSRLPTSEDTACIMYTSGSTGAPKGVVLSHGNLIASLGAIKTLLGHHLKPDDAFLAYLPLAHILEYIVELALFFVGMTTGYGRVKTLTDASVRNCLGDIRAFRPTIMVGVPAVWETIRKGIMGKVNASGGLKKSVFMGSMSIKKAGVPGLTQAVDSLVFNQVKQQTGGRLRLTLSGGAALSRETQEFLSLALVTVLQGYGMTESCGMCAILPPEYMSYGPVGVPVPSIEIKLLDHPEAGYLSTNDLPQGEILIRGPSVTKGYFKRDDLNNDKEIFAGDGWFRTGDVGQWNKDGTLSIIDRIKNLVKLQGGEYIALERLESTYKSCDLVANICVHAVPDAKQPMALIYPHESNLRHFLQSANLPNVDSSADLTTLCHNKAVAEAVLKQCNVVGKKAGFKPLEILEAVVLTPEEWTPENELVTAAQKIQRKKIAQKYDKEIKVSIIVTSLDLVLILAIGGIQGGPVNASQALGSGSILLKALKPKYDDLGEC</sequence>
<dbReference type="STRING" id="983506.L8WLE0"/>
<evidence type="ECO:0000256" key="3">
    <source>
        <dbReference type="ARBA" id="ARBA00022741"/>
    </source>
</evidence>
<dbReference type="Pfam" id="PF00501">
    <property type="entry name" value="AMP-binding"/>
    <property type="match status" value="1"/>
</dbReference>
<dbReference type="EMBL" id="AFRT01002063">
    <property type="protein sequence ID" value="ELU38745.1"/>
    <property type="molecule type" value="Genomic_DNA"/>
</dbReference>
<dbReference type="GO" id="GO:0004467">
    <property type="term" value="F:long-chain fatty acid-CoA ligase activity"/>
    <property type="evidence" value="ECO:0007669"/>
    <property type="project" value="UniProtKB-EC"/>
</dbReference>
<accession>L8WLE0</accession>
<dbReference type="SUPFAM" id="SSF56801">
    <property type="entry name" value="Acetyl-CoA synthetase-like"/>
    <property type="match status" value="1"/>
</dbReference>
<dbReference type="Proteomes" id="UP000011668">
    <property type="component" value="Unassembled WGS sequence"/>
</dbReference>
<dbReference type="HOGENOM" id="CLU_000022_45_2_1"/>
<comment type="similarity">
    <text evidence="1">Belongs to the ATP-dependent AMP-binding enzyme family.</text>
</comment>
<dbReference type="PROSITE" id="PS00455">
    <property type="entry name" value="AMP_BINDING"/>
    <property type="match status" value="1"/>
</dbReference>
<evidence type="ECO:0000313" key="9">
    <source>
        <dbReference type="Proteomes" id="UP000011668"/>
    </source>
</evidence>
<dbReference type="GO" id="GO:0005811">
    <property type="term" value="C:lipid droplet"/>
    <property type="evidence" value="ECO:0007669"/>
    <property type="project" value="TreeGrafter"/>
</dbReference>
<dbReference type="AlphaFoldDB" id="L8WLE0"/>
<dbReference type="GO" id="GO:0035336">
    <property type="term" value="P:long-chain fatty-acyl-CoA metabolic process"/>
    <property type="evidence" value="ECO:0007669"/>
    <property type="project" value="TreeGrafter"/>
</dbReference>
<reference evidence="8 9" key="1">
    <citation type="journal article" date="2013" name="Nat. Commun.">
        <title>The evolution and pathogenic mechanisms of the rice sheath blight pathogen.</title>
        <authorList>
            <person name="Zheng A."/>
            <person name="Lin R."/>
            <person name="Xu L."/>
            <person name="Qin P."/>
            <person name="Tang C."/>
            <person name="Ai P."/>
            <person name="Zhang D."/>
            <person name="Liu Y."/>
            <person name="Sun Z."/>
            <person name="Feng H."/>
            <person name="Wang Y."/>
            <person name="Chen Y."/>
            <person name="Liang X."/>
            <person name="Fu R."/>
            <person name="Li Q."/>
            <person name="Zhang J."/>
            <person name="Yu X."/>
            <person name="Xie Z."/>
            <person name="Ding L."/>
            <person name="Guan P."/>
            <person name="Tang J."/>
            <person name="Liang Y."/>
            <person name="Wang S."/>
            <person name="Deng Q."/>
            <person name="Li S."/>
            <person name="Zhu J."/>
            <person name="Wang L."/>
            <person name="Liu H."/>
            <person name="Li P."/>
        </authorList>
    </citation>
    <scope>NUCLEOTIDE SEQUENCE [LARGE SCALE GENOMIC DNA]</scope>
    <source>
        <strain evidence="9">AG-1 IA</strain>
    </source>
</reference>
<dbReference type="OMA" id="KIFQWAA"/>
<evidence type="ECO:0000256" key="4">
    <source>
        <dbReference type="ARBA" id="ARBA00022840"/>
    </source>
</evidence>
<comment type="catalytic activity">
    <reaction evidence="5">
        <text>a long-chain fatty acid + ATP + CoA = a long-chain fatty acyl-CoA + AMP + diphosphate</text>
        <dbReference type="Rhea" id="RHEA:15421"/>
        <dbReference type="ChEBI" id="CHEBI:30616"/>
        <dbReference type="ChEBI" id="CHEBI:33019"/>
        <dbReference type="ChEBI" id="CHEBI:57287"/>
        <dbReference type="ChEBI" id="CHEBI:57560"/>
        <dbReference type="ChEBI" id="CHEBI:83139"/>
        <dbReference type="ChEBI" id="CHEBI:456215"/>
        <dbReference type="EC" id="6.2.1.3"/>
    </reaction>
</comment>
<proteinExistence type="inferred from homology"/>
<dbReference type="OrthoDB" id="1700726at2759"/>